<evidence type="ECO:0000256" key="4">
    <source>
        <dbReference type="ARBA" id="ARBA00023242"/>
    </source>
</evidence>
<evidence type="ECO:0000256" key="5">
    <source>
        <dbReference type="SAM" id="MobiDB-lite"/>
    </source>
</evidence>
<dbReference type="InParanoid" id="A0A1V8TNT2"/>
<keyword evidence="3" id="KW-0677">Repeat</keyword>
<sequence length="680" mass="74110">MAAPSTTTLHSDHINYLVFRYLQESGHEQSARMFAKDWYRPREFQDAEDLPFAPSVERGELVSVIQSGLRYDELQARIGRNERQHRWTLTGDAKLPRESVEVDEQWQPAPPQREREASRPLSSGKRKAGPRASTAGNARVQDDFPTPAPKRQRTGHGDDDVHVNGDRDAMDVDAASASGNEDAEGEVVSPAAASDDVAVTIPERYDSMDALVQTDFATGPKTSTLSFTVANPSAQIMHCNFEPSARSGESDLLRVAGQSISNLYNIPDTLDGAPDVGPNDLPSLKPDSIVVAGTWHPTETTYVYAFEHIEDTAGPMPKLTLIGHSMALGVVEYILEPDLLEPQGTILHISYSPNTEHILVLQSNLERSLVQIFKGAIEEEDQAVRARPEAWALLEMAVSSAEWLSDSAIVIAGAHGTSRIYEYREAGTAKYEATPEMIMQHNLTTSGQDILAVSADWTDCRVHRSSGRFALLSSTDRRLVVTGSNGLQSDWVLEPRDGPDTPLVDTTFNAVPTCMTFSGEGLKKGGENPFRLAVGCEDGTCCVYSIKDVESGARNDRLGVLELSEPVRALAWGHEARVIAVAGMDIVRIWAVSDSANGDTMIVERPLLTWRPPHIEDDPTVNGAVNGEDDEKGAGEPSLSWSADGTRLAFAVDREVHILYFRPSLVDAVSALPVVNGARP</sequence>
<dbReference type="Gene3D" id="2.130.10.10">
    <property type="entry name" value="YVTN repeat-like/Quinoprotein amine dehydrogenase"/>
    <property type="match status" value="1"/>
</dbReference>
<evidence type="ECO:0000256" key="2">
    <source>
        <dbReference type="ARBA" id="ARBA00022574"/>
    </source>
</evidence>
<dbReference type="GO" id="GO:0003714">
    <property type="term" value="F:transcription corepressor activity"/>
    <property type="evidence" value="ECO:0007669"/>
    <property type="project" value="InterPro"/>
</dbReference>
<dbReference type="InterPro" id="IPR036322">
    <property type="entry name" value="WD40_repeat_dom_sf"/>
</dbReference>
<dbReference type="InterPro" id="IPR045183">
    <property type="entry name" value="Ebi-like"/>
</dbReference>
<comment type="caution">
    <text evidence="6">The sequence shown here is derived from an EMBL/GenBank/DDBJ whole genome shotgun (WGS) entry which is preliminary data.</text>
</comment>
<dbReference type="AlphaFoldDB" id="A0A1V8TNT2"/>
<reference evidence="7" key="1">
    <citation type="submission" date="2017-03" db="EMBL/GenBank/DDBJ databases">
        <title>Genomes of endolithic fungi from Antarctica.</title>
        <authorList>
            <person name="Coleine C."/>
            <person name="Masonjones S."/>
            <person name="Stajich J.E."/>
        </authorList>
    </citation>
    <scope>NUCLEOTIDE SEQUENCE [LARGE SCALE GENOMIC DNA]</scope>
    <source>
        <strain evidence="7">CCFEE 5527</strain>
    </source>
</reference>
<dbReference type="GO" id="GO:0000118">
    <property type="term" value="C:histone deacetylase complex"/>
    <property type="evidence" value="ECO:0007669"/>
    <property type="project" value="TreeGrafter"/>
</dbReference>
<keyword evidence="2" id="KW-0853">WD repeat</keyword>
<dbReference type="Proteomes" id="UP000192596">
    <property type="component" value="Unassembled WGS sequence"/>
</dbReference>
<dbReference type="EMBL" id="NAJO01000004">
    <property type="protein sequence ID" value="OQO13025.1"/>
    <property type="molecule type" value="Genomic_DNA"/>
</dbReference>
<dbReference type="Pfam" id="PF08513">
    <property type="entry name" value="LisH"/>
    <property type="match status" value="1"/>
</dbReference>
<dbReference type="PANTHER" id="PTHR22846">
    <property type="entry name" value="WD40 REPEAT PROTEIN"/>
    <property type="match status" value="1"/>
</dbReference>
<name>A0A1V8TNT2_9PEZI</name>
<protein>
    <submittedName>
        <fullName evidence="6">Uncharacterized protein</fullName>
    </submittedName>
</protein>
<gene>
    <name evidence="6" type="ORF">B0A48_02489</name>
</gene>
<evidence type="ECO:0000313" key="6">
    <source>
        <dbReference type="EMBL" id="OQO13025.1"/>
    </source>
</evidence>
<accession>A0A1V8TNT2</accession>
<dbReference type="STRING" id="1507870.A0A1V8TNT2"/>
<evidence type="ECO:0000256" key="3">
    <source>
        <dbReference type="ARBA" id="ARBA00022737"/>
    </source>
</evidence>
<dbReference type="InterPro" id="IPR015943">
    <property type="entry name" value="WD40/YVTN_repeat-like_dom_sf"/>
</dbReference>
<dbReference type="InterPro" id="IPR006594">
    <property type="entry name" value="LisH"/>
</dbReference>
<keyword evidence="7" id="KW-1185">Reference proteome</keyword>
<dbReference type="GO" id="GO:0006357">
    <property type="term" value="P:regulation of transcription by RNA polymerase II"/>
    <property type="evidence" value="ECO:0007669"/>
    <property type="project" value="TreeGrafter"/>
</dbReference>
<evidence type="ECO:0000313" key="7">
    <source>
        <dbReference type="Proteomes" id="UP000192596"/>
    </source>
</evidence>
<feature type="compositionally biased region" description="Basic and acidic residues" evidence="5">
    <location>
        <begin position="155"/>
        <end position="166"/>
    </location>
</feature>
<organism evidence="6 7">
    <name type="scientific">Cryoendolithus antarcticus</name>
    <dbReference type="NCBI Taxonomy" id="1507870"/>
    <lineage>
        <taxon>Eukaryota</taxon>
        <taxon>Fungi</taxon>
        <taxon>Dikarya</taxon>
        <taxon>Ascomycota</taxon>
        <taxon>Pezizomycotina</taxon>
        <taxon>Dothideomycetes</taxon>
        <taxon>Dothideomycetidae</taxon>
        <taxon>Cladosporiales</taxon>
        <taxon>Cladosporiaceae</taxon>
        <taxon>Cryoendolithus</taxon>
    </lineage>
</organism>
<dbReference type="PANTHER" id="PTHR22846:SF2">
    <property type="entry name" value="F-BOX-LIKE_WD REPEAT-CONTAINING PROTEIN EBI"/>
    <property type="match status" value="1"/>
</dbReference>
<feature type="region of interest" description="Disordered" evidence="5">
    <location>
        <begin position="97"/>
        <end position="166"/>
    </location>
</feature>
<feature type="region of interest" description="Disordered" evidence="5">
    <location>
        <begin position="614"/>
        <end position="639"/>
    </location>
</feature>
<proteinExistence type="predicted"/>
<dbReference type="SUPFAM" id="SSF50978">
    <property type="entry name" value="WD40 repeat-like"/>
    <property type="match status" value="1"/>
</dbReference>
<comment type="subcellular location">
    <subcellularLocation>
        <location evidence="1">Nucleus</location>
    </subcellularLocation>
</comment>
<dbReference type="Gene3D" id="1.20.960.30">
    <property type="match status" value="1"/>
</dbReference>
<dbReference type="OrthoDB" id="1367865at2759"/>
<keyword evidence="4" id="KW-0539">Nucleus</keyword>
<evidence type="ECO:0000256" key="1">
    <source>
        <dbReference type="ARBA" id="ARBA00004123"/>
    </source>
</evidence>